<evidence type="ECO:0000313" key="2">
    <source>
        <dbReference type="Proteomes" id="UP000184389"/>
    </source>
</evidence>
<keyword evidence="2" id="KW-1185">Reference proteome</keyword>
<proteinExistence type="predicted"/>
<dbReference type="Proteomes" id="UP000184389">
    <property type="component" value="Unassembled WGS sequence"/>
</dbReference>
<evidence type="ECO:0008006" key="3">
    <source>
        <dbReference type="Google" id="ProtNLM"/>
    </source>
</evidence>
<dbReference type="EMBL" id="FQXR01000023">
    <property type="protein sequence ID" value="SHI20216.1"/>
    <property type="molecule type" value="Genomic_DNA"/>
</dbReference>
<protein>
    <recommendedName>
        <fullName evidence="3">MazG nucleotide pyrophosphohydrolase domain-containing protein</fullName>
    </recommendedName>
</protein>
<gene>
    <name evidence="1" type="ORF">SAMN02745180_02828</name>
</gene>
<reference evidence="1 2" key="1">
    <citation type="submission" date="2016-11" db="EMBL/GenBank/DDBJ databases">
        <authorList>
            <person name="Jaros S."/>
            <person name="Januszkiewicz K."/>
            <person name="Wedrychowicz H."/>
        </authorList>
    </citation>
    <scope>NUCLEOTIDE SEQUENCE [LARGE SCALE GENOMIC DNA]</scope>
    <source>
        <strain evidence="1 2">DSM 13106</strain>
    </source>
</reference>
<sequence>MMSLNYYRDEAGDFMERINASDGCTEDKIKMLDEEYKLLKESINNPEKLRHQIYDMVFILFEIAFDYGFDIEAEWIKGKEKKQKKYIENSYIE</sequence>
<organism evidence="1 2">
    <name type="scientific">Sporanaerobacter acetigenes DSM 13106</name>
    <dbReference type="NCBI Taxonomy" id="1123281"/>
    <lineage>
        <taxon>Bacteria</taxon>
        <taxon>Bacillati</taxon>
        <taxon>Bacillota</taxon>
        <taxon>Tissierellia</taxon>
        <taxon>Tissierellales</taxon>
        <taxon>Sporanaerobacteraceae</taxon>
        <taxon>Sporanaerobacter</taxon>
    </lineage>
</organism>
<dbReference type="AlphaFoldDB" id="A0A1M5Z7K1"/>
<accession>A0A1M5Z7K1</accession>
<name>A0A1M5Z7K1_9FIRM</name>
<evidence type="ECO:0000313" key="1">
    <source>
        <dbReference type="EMBL" id="SHI20216.1"/>
    </source>
</evidence>